<dbReference type="PANTHER" id="PTHR36565:SF1">
    <property type="entry name" value="UPF0332 PROTEIN TM_1000"/>
    <property type="match status" value="1"/>
</dbReference>
<dbReference type="RefSeq" id="WP_176788410.1">
    <property type="nucleotide sequence ID" value="NZ_JABXWR010000001.1"/>
</dbReference>
<evidence type="ECO:0000259" key="2">
    <source>
        <dbReference type="Pfam" id="PF05168"/>
    </source>
</evidence>
<protein>
    <submittedName>
        <fullName evidence="3">HEPN domain-containing protein</fullName>
    </submittedName>
</protein>
<evidence type="ECO:0000313" key="4">
    <source>
        <dbReference type="Proteomes" id="UP000570823"/>
    </source>
</evidence>
<dbReference type="PANTHER" id="PTHR36565">
    <property type="entry name" value="UPF0332 PROTEIN TM_1000"/>
    <property type="match status" value="1"/>
</dbReference>
<dbReference type="InterPro" id="IPR007842">
    <property type="entry name" value="HEPN_dom"/>
</dbReference>
<accession>A0A7K4HNK1</accession>
<dbReference type="Pfam" id="PF05168">
    <property type="entry name" value="HEPN"/>
    <property type="match status" value="1"/>
</dbReference>
<dbReference type="AlphaFoldDB" id="A0A7K4HNK1"/>
<comment type="caution">
    <text evidence="3">The sequence shown here is derived from an EMBL/GenBank/DDBJ whole genome shotgun (WGS) entry which is preliminary data.</text>
</comment>
<reference evidence="3 4" key="1">
    <citation type="submission" date="2020-06" db="EMBL/GenBank/DDBJ databases">
        <title>Methanofollis fontis sp. nov., a methanogen isolated from marine sediments near a cold seep at Four-Way Closure Ridge offshore southwestern Taiwan.</title>
        <authorList>
            <person name="Chen S.-C."/>
            <person name="Teng N.-H."/>
            <person name="Lin Y.-S."/>
            <person name="Lai M.-C."/>
            <person name="Chen H.-H."/>
            <person name="Wang C.-C."/>
        </authorList>
    </citation>
    <scope>NUCLEOTIDE SEQUENCE [LARGE SCALE GENOMIC DNA]</scope>
    <source>
        <strain evidence="3 4">DSM 2702</strain>
    </source>
</reference>
<dbReference type="InterPro" id="IPR052226">
    <property type="entry name" value="UPF0332_toxin"/>
</dbReference>
<dbReference type="Gene3D" id="1.20.120.330">
    <property type="entry name" value="Nucleotidyltransferases domain 2"/>
    <property type="match status" value="1"/>
</dbReference>
<name>A0A7K4HNK1_9EURY</name>
<dbReference type="EMBL" id="JABXWR010000001">
    <property type="protein sequence ID" value="NVO66742.1"/>
    <property type="molecule type" value="Genomic_DNA"/>
</dbReference>
<organism evidence="3 4">
    <name type="scientific">Methanofollis tationis</name>
    <dbReference type="NCBI Taxonomy" id="81417"/>
    <lineage>
        <taxon>Archaea</taxon>
        <taxon>Methanobacteriati</taxon>
        <taxon>Methanobacteriota</taxon>
        <taxon>Stenosarchaea group</taxon>
        <taxon>Methanomicrobia</taxon>
        <taxon>Methanomicrobiales</taxon>
        <taxon>Methanomicrobiaceae</taxon>
        <taxon>Methanofollis</taxon>
    </lineage>
</organism>
<comment type="similarity">
    <text evidence="1">Belongs to the UPF0332 family.</text>
</comment>
<feature type="domain" description="HEPN" evidence="2">
    <location>
        <begin position="43"/>
        <end position="135"/>
    </location>
</feature>
<evidence type="ECO:0000256" key="1">
    <source>
        <dbReference type="ARBA" id="ARBA00038248"/>
    </source>
</evidence>
<gene>
    <name evidence="3" type="ORF">HWN36_05315</name>
</gene>
<sequence>MAKVEDLERQGLIRRLQPDPQAVENAMSLARRDVGVAGSVLAGNSDWAYTIAYNAMLQAGRALMFSKGYRPAGTNQHISVVKFAELFLDGEIVLAFDRMRRKRHITVYDVAGTVSEEEAKNAVSRAEVFLDVVERLLC</sequence>
<dbReference type="OrthoDB" id="111897at2157"/>
<proteinExistence type="inferred from homology"/>
<keyword evidence="4" id="KW-1185">Reference proteome</keyword>
<evidence type="ECO:0000313" key="3">
    <source>
        <dbReference type="EMBL" id="NVO66742.1"/>
    </source>
</evidence>
<dbReference type="Proteomes" id="UP000570823">
    <property type="component" value="Unassembled WGS sequence"/>
</dbReference>